<evidence type="ECO:0008006" key="3">
    <source>
        <dbReference type="Google" id="ProtNLM"/>
    </source>
</evidence>
<protein>
    <recommendedName>
        <fullName evidence="3">Retrotransposon gag domain-containing protein</fullName>
    </recommendedName>
</protein>
<dbReference type="AlphaFoldDB" id="A0A8S9KPB2"/>
<evidence type="ECO:0000313" key="2">
    <source>
        <dbReference type="Proteomes" id="UP000712281"/>
    </source>
</evidence>
<sequence>MANGFIWGEAERYINSLKPISSWKEMKETLLLRFGEDDDPQKINLENEDRRSREQLIERFGKTESEILQETEAVPENEMVRKTTSPTIKDVLYDCLAEDQEAFQPLYTENSCALDRGAASQTCVCEINHELQKIESSVTEETEEKLVKQSAEMPHLWTTIWRPASVDDSFEHSDGISYEMQTNYLISEGAKTSLNVSLQPHRGSANICSTSHLQKTVV</sequence>
<reference evidence="1" key="1">
    <citation type="submission" date="2019-12" db="EMBL/GenBank/DDBJ databases">
        <title>Genome sequencing and annotation of Brassica cretica.</title>
        <authorList>
            <person name="Studholme D.J."/>
            <person name="Sarris P.F."/>
        </authorList>
    </citation>
    <scope>NUCLEOTIDE SEQUENCE</scope>
    <source>
        <strain evidence="1">PFS-001/15</strain>
        <tissue evidence="1">Leaf</tissue>
    </source>
</reference>
<accession>A0A8S9KPB2</accession>
<dbReference type="EMBL" id="QGKW02000717">
    <property type="protein sequence ID" value="KAF2596255.1"/>
    <property type="molecule type" value="Genomic_DNA"/>
</dbReference>
<evidence type="ECO:0000313" key="1">
    <source>
        <dbReference type="EMBL" id="KAF2596255.1"/>
    </source>
</evidence>
<name>A0A8S9KPB2_BRACR</name>
<gene>
    <name evidence="1" type="ORF">F2Q68_00010273</name>
</gene>
<dbReference type="Proteomes" id="UP000712281">
    <property type="component" value="Unassembled WGS sequence"/>
</dbReference>
<organism evidence="1 2">
    <name type="scientific">Brassica cretica</name>
    <name type="common">Mustard</name>
    <dbReference type="NCBI Taxonomy" id="69181"/>
    <lineage>
        <taxon>Eukaryota</taxon>
        <taxon>Viridiplantae</taxon>
        <taxon>Streptophyta</taxon>
        <taxon>Embryophyta</taxon>
        <taxon>Tracheophyta</taxon>
        <taxon>Spermatophyta</taxon>
        <taxon>Magnoliopsida</taxon>
        <taxon>eudicotyledons</taxon>
        <taxon>Gunneridae</taxon>
        <taxon>Pentapetalae</taxon>
        <taxon>rosids</taxon>
        <taxon>malvids</taxon>
        <taxon>Brassicales</taxon>
        <taxon>Brassicaceae</taxon>
        <taxon>Brassiceae</taxon>
        <taxon>Brassica</taxon>
    </lineage>
</organism>
<proteinExistence type="predicted"/>
<comment type="caution">
    <text evidence="1">The sequence shown here is derived from an EMBL/GenBank/DDBJ whole genome shotgun (WGS) entry which is preliminary data.</text>
</comment>